<dbReference type="InterPro" id="IPR012337">
    <property type="entry name" value="RNaseH-like_sf"/>
</dbReference>
<accession>A0A834WRI8</accession>
<feature type="compositionally biased region" description="Polar residues" evidence="1">
    <location>
        <begin position="284"/>
        <end position="298"/>
    </location>
</feature>
<dbReference type="InterPro" id="IPR000477">
    <property type="entry name" value="RT_dom"/>
</dbReference>
<proteinExistence type="predicted"/>
<dbReference type="CDD" id="cd06222">
    <property type="entry name" value="RNase_H_like"/>
    <property type="match status" value="1"/>
</dbReference>
<dbReference type="PANTHER" id="PTHR35218:SF9">
    <property type="entry name" value="ENDONUCLEASE_EXONUCLEASE_PHOSPHATASE DOMAIN-CONTAINING PROTEIN"/>
    <property type="match status" value="1"/>
</dbReference>
<dbReference type="Proteomes" id="UP000634136">
    <property type="component" value="Unassembled WGS sequence"/>
</dbReference>
<dbReference type="Pfam" id="PF00078">
    <property type="entry name" value="RVT_1"/>
    <property type="match status" value="1"/>
</dbReference>
<dbReference type="GO" id="GO:0003964">
    <property type="term" value="F:RNA-directed DNA polymerase activity"/>
    <property type="evidence" value="ECO:0007669"/>
    <property type="project" value="UniProtKB-KW"/>
</dbReference>
<dbReference type="InterPro" id="IPR036397">
    <property type="entry name" value="RNaseH_sf"/>
</dbReference>
<evidence type="ECO:0000259" key="5">
    <source>
        <dbReference type="Pfam" id="PF13966"/>
    </source>
</evidence>
<dbReference type="GO" id="GO:0004523">
    <property type="term" value="F:RNA-DNA hybrid ribonuclease activity"/>
    <property type="evidence" value="ECO:0007669"/>
    <property type="project" value="InterPro"/>
</dbReference>
<evidence type="ECO:0000313" key="7">
    <source>
        <dbReference type="Proteomes" id="UP000634136"/>
    </source>
</evidence>
<protein>
    <submittedName>
        <fullName evidence="6">Reverse transcriptase</fullName>
    </submittedName>
</protein>
<dbReference type="InterPro" id="IPR036691">
    <property type="entry name" value="Endo/exonu/phosph_ase_sf"/>
</dbReference>
<organism evidence="6 7">
    <name type="scientific">Senna tora</name>
    <dbReference type="NCBI Taxonomy" id="362788"/>
    <lineage>
        <taxon>Eukaryota</taxon>
        <taxon>Viridiplantae</taxon>
        <taxon>Streptophyta</taxon>
        <taxon>Embryophyta</taxon>
        <taxon>Tracheophyta</taxon>
        <taxon>Spermatophyta</taxon>
        <taxon>Magnoliopsida</taxon>
        <taxon>eudicotyledons</taxon>
        <taxon>Gunneridae</taxon>
        <taxon>Pentapetalae</taxon>
        <taxon>rosids</taxon>
        <taxon>fabids</taxon>
        <taxon>Fabales</taxon>
        <taxon>Fabaceae</taxon>
        <taxon>Caesalpinioideae</taxon>
        <taxon>Cassia clade</taxon>
        <taxon>Senna</taxon>
    </lineage>
</organism>
<sequence>MASPASPHPLHACPDPASSPPALTFKEVLCKDLISLTREPNINPARDRVLPSPVPDPLPQISHIQTLPLTKSPLTHPPPLLPNPPYQLPDQAPRKIQIPTSMSLAIYEKWKASVIIQTPKFWKDKDTLMKNLQRTWMLQNPKPIHYLGRNFYAIADLLPEERLRLLSSTPCFLGSDLILALAFNKATLAVDHSLHPSSNTIILPSKPPSNLSINVSKPPPAKTHHDADSPGEPEKYHNPLPCHDELQTPAPLVCETADLVKSIYSKPSLKASFPPMNPSLDPSCLNSNQSDSVQNESPQPKGITSAITKSQPTPLSTSCQRQPRTSAVPGSNPSGNTIPPPCGTPQNYNWFPIHPLPQNLNFREIIHPPIASTIFLPPAEVTYTLFGRQNHCVDITIPQHLDDLSVFVTSSLAFETGTLNYLLKVIPTDPSLRYSTDSPPHFDCSLPPNMKILAWNVRGAANPDFRRAFRDIMLIYQPDAVILTETRISGEHAEQIISSLGFDNTFKVDGMGFAGGIWLLWNPRAISVEIISFSFQEIHCLVKVNHTCFLLTCLYASPRNSIRSLLWDSLTNLAQHLNTHWLLMGDFNDIARNTEKFGGRPPSRRRLNSFNRFLNSCHLVDLGFTGPLFTWTNNHRDGTIIRSRIDRAHANRSWLNHFPDSKVTHLPRTHSDHCPILLSTDRILCQGLKPFRLEPFWVTHPSFPNTVNLTWQKDIPLCYNLKNLASVLSEWNKIHFKNFSEEKKTLYKRLRGIQNTLSYNPSPQLLLLESAIQQKYNLLLRHEEELWHAKSRINWLTLGDRNTSYFHAIATHRRRKNKIHCLENQEGILTWDNAEIIAILRTHFIQVYNSPDQSPSINIRSVIPTIPQINPSNHSLLLRLPLEAEIKDTVFSLHPLKAPRRDGFHALFYQKSWNIVKDNLIKDIHNIFNSEFIPQDWSSTFITLIPKLENASKPHHFLPICLCSTQYKILTKLIANRIKPLLPDLISPTQGTFAKGKHTSDLFITAHEVLHSMNKSTVKEGWVVIKLDLHKAFDSISWNFISSMLLALNFPPKIINLILSGLHSATYSLLVNGRSTEPFTPSRGIRQDDILLFTKASINSCATIKEILDTFSNASGLQINTEKSKFWTSPGTPESKINQIALTLDSSRSWPPTTSFTIPNSILSEMLLTFFSFDHNDEDTVLWNHAKDGNFSIKSAYALISTPKKNSNASMSWTWKPFCNPRKKIFLWRASLNALPTSQKLSLILPFIPAICKLCNSNQEDLLHALRDCPSITHIWNHLPLPPNFFSLPIDLWLKSNCTNNSSSLINLPWNTCFIYVCYHIWTNRNLYLFKNKPHLPHSILKTAISIATEFHYVAKPTTPTTHSIYQMIHWKEPREHYHKLNIDGSASNSILGAGGIIRNSQGSYIISFCHYIGRGDSIKAELWALQTGLSIATDLNIKFIEIETDALSIIYLIKNSNLCHLHPFFCVILNCRRFLSTFDDYKITHIYREANGCADILVKHARISQCSKSTFLEPPAFLRPQLVKDSKHSGSIRCVSFQPP</sequence>
<dbReference type="CDD" id="cd01650">
    <property type="entry name" value="RT_nLTR_like"/>
    <property type="match status" value="1"/>
</dbReference>
<feature type="region of interest" description="Disordered" evidence="1">
    <location>
        <begin position="275"/>
        <end position="341"/>
    </location>
</feature>
<feature type="domain" description="Reverse transcriptase" evidence="2">
    <location>
        <begin position="957"/>
        <end position="1087"/>
    </location>
</feature>
<dbReference type="EMBL" id="JAAIUW010000006">
    <property type="protein sequence ID" value="KAF7827149.1"/>
    <property type="molecule type" value="Genomic_DNA"/>
</dbReference>
<feature type="domain" description="RNase H type-1" evidence="4">
    <location>
        <begin position="1382"/>
        <end position="1502"/>
    </location>
</feature>
<feature type="compositionally biased region" description="Polar residues" evidence="1">
    <location>
        <begin position="205"/>
        <end position="215"/>
    </location>
</feature>
<feature type="domain" description="Reverse transcriptase zinc-binding" evidence="5">
    <location>
        <begin position="1191"/>
        <end position="1276"/>
    </location>
</feature>
<dbReference type="InterPro" id="IPR005135">
    <property type="entry name" value="Endo/exonuclease/phosphatase"/>
</dbReference>
<name>A0A834WRI8_9FABA</name>
<feature type="region of interest" description="Disordered" evidence="1">
    <location>
        <begin position="205"/>
        <end position="243"/>
    </location>
</feature>
<keyword evidence="6" id="KW-0808">Transferase</keyword>
<dbReference type="GO" id="GO:0003676">
    <property type="term" value="F:nucleic acid binding"/>
    <property type="evidence" value="ECO:0007669"/>
    <property type="project" value="InterPro"/>
</dbReference>
<dbReference type="InterPro" id="IPR002156">
    <property type="entry name" value="RNaseH_domain"/>
</dbReference>
<dbReference type="SUPFAM" id="SSF53098">
    <property type="entry name" value="Ribonuclease H-like"/>
    <property type="match status" value="1"/>
</dbReference>
<dbReference type="InterPro" id="IPR044730">
    <property type="entry name" value="RNase_H-like_dom_plant"/>
</dbReference>
<comment type="caution">
    <text evidence="6">The sequence shown here is derived from an EMBL/GenBank/DDBJ whole genome shotgun (WGS) entry which is preliminary data.</text>
</comment>
<dbReference type="InterPro" id="IPR026960">
    <property type="entry name" value="RVT-Znf"/>
</dbReference>
<evidence type="ECO:0000259" key="3">
    <source>
        <dbReference type="Pfam" id="PF03372"/>
    </source>
</evidence>
<dbReference type="Pfam" id="PF03372">
    <property type="entry name" value="Exo_endo_phos"/>
    <property type="match status" value="1"/>
</dbReference>
<dbReference type="Pfam" id="PF13966">
    <property type="entry name" value="zf-RVT"/>
    <property type="match status" value="1"/>
</dbReference>
<dbReference type="Pfam" id="PF13456">
    <property type="entry name" value="RVT_3"/>
    <property type="match status" value="1"/>
</dbReference>
<gene>
    <name evidence="6" type="ORF">G2W53_018313</name>
</gene>
<dbReference type="PANTHER" id="PTHR35218">
    <property type="entry name" value="RNASE H DOMAIN-CONTAINING PROTEIN"/>
    <property type="match status" value="1"/>
</dbReference>
<keyword evidence="7" id="KW-1185">Reference proteome</keyword>
<evidence type="ECO:0000313" key="6">
    <source>
        <dbReference type="EMBL" id="KAF7827149.1"/>
    </source>
</evidence>
<dbReference type="OrthoDB" id="1744525at2759"/>
<feature type="domain" description="Endonuclease/exonuclease/phosphatase" evidence="3">
    <location>
        <begin position="454"/>
        <end position="660"/>
    </location>
</feature>
<evidence type="ECO:0000259" key="2">
    <source>
        <dbReference type="Pfam" id="PF00078"/>
    </source>
</evidence>
<evidence type="ECO:0000256" key="1">
    <source>
        <dbReference type="SAM" id="MobiDB-lite"/>
    </source>
</evidence>
<reference evidence="6" key="1">
    <citation type="submission" date="2020-09" db="EMBL/GenBank/DDBJ databases">
        <title>Genome-Enabled Discovery of Anthraquinone Biosynthesis in Senna tora.</title>
        <authorList>
            <person name="Kang S.-H."/>
            <person name="Pandey R.P."/>
            <person name="Lee C.-M."/>
            <person name="Sim J.-S."/>
            <person name="Jeong J.-T."/>
            <person name="Choi B.-S."/>
            <person name="Jung M."/>
            <person name="Ginzburg D."/>
            <person name="Zhao K."/>
            <person name="Won S.Y."/>
            <person name="Oh T.-J."/>
            <person name="Yu Y."/>
            <person name="Kim N.-H."/>
            <person name="Lee O.R."/>
            <person name="Lee T.-H."/>
            <person name="Bashyal P."/>
            <person name="Kim T.-S."/>
            <person name="Lee W.-H."/>
            <person name="Kawkins C."/>
            <person name="Kim C.-K."/>
            <person name="Kim J.S."/>
            <person name="Ahn B.O."/>
            <person name="Rhee S.Y."/>
            <person name="Sohng J.K."/>
        </authorList>
    </citation>
    <scope>NUCLEOTIDE SEQUENCE</scope>
    <source>
        <tissue evidence="6">Leaf</tissue>
    </source>
</reference>
<dbReference type="Gene3D" id="3.60.10.10">
    <property type="entry name" value="Endonuclease/exonuclease/phosphatase"/>
    <property type="match status" value="1"/>
</dbReference>
<feature type="compositionally biased region" description="Polar residues" evidence="1">
    <location>
        <begin position="305"/>
        <end position="337"/>
    </location>
</feature>
<feature type="compositionally biased region" description="Basic and acidic residues" evidence="1">
    <location>
        <begin position="223"/>
        <end position="243"/>
    </location>
</feature>
<keyword evidence="6" id="KW-0695">RNA-directed DNA polymerase</keyword>
<dbReference type="Gene3D" id="3.30.420.10">
    <property type="entry name" value="Ribonuclease H-like superfamily/Ribonuclease H"/>
    <property type="match status" value="1"/>
</dbReference>
<keyword evidence="6" id="KW-0548">Nucleotidyltransferase</keyword>
<evidence type="ECO:0000259" key="4">
    <source>
        <dbReference type="Pfam" id="PF13456"/>
    </source>
</evidence>
<dbReference type="SUPFAM" id="SSF56219">
    <property type="entry name" value="DNase I-like"/>
    <property type="match status" value="1"/>
</dbReference>